<keyword evidence="3" id="KW-0325">Glycoprotein</keyword>
<dbReference type="SUPFAM" id="SSF48452">
    <property type="entry name" value="TPR-like"/>
    <property type="match status" value="1"/>
</dbReference>
<dbReference type="EMBL" id="MCGO01000033">
    <property type="protein sequence ID" value="ORY40925.1"/>
    <property type="molecule type" value="Genomic_DNA"/>
</dbReference>
<protein>
    <recommendedName>
        <fullName evidence="5">Glycosyltransferase 61 catalytic domain-containing protein</fullName>
    </recommendedName>
</protein>
<dbReference type="Proteomes" id="UP000193642">
    <property type="component" value="Unassembled WGS sequence"/>
</dbReference>
<dbReference type="OrthoDB" id="2102136at2759"/>
<organism evidence="6 7">
    <name type="scientific">Rhizoclosmatium globosum</name>
    <dbReference type="NCBI Taxonomy" id="329046"/>
    <lineage>
        <taxon>Eukaryota</taxon>
        <taxon>Fungi</taxon>
        <taxon>Fungi incertae sedis</taxon>
        <taxon>Chytridiomycota</taxon>
        <taxon>Chytridiomycota incertae sedis</taxon>
        <taxon>Chytridiomycetes</taxon>
        <taxon>Chytridiales</taxon>
        <taxon>Chytriomycetaceae</taxon>
        <taxon>Rhizoclosmatium</taxon>
    </lineage>
</organism>
<dbReference type="InterPro" id="IPR007657">
    <property type="entry name" value="Glycosyltransferase_61"/>
</dbReference>
<comment type="caution">
    <text evidence="6">The sequence shown here is derived from an EMBL/GenBank/DDBJ whole genome shotgun (WGS) entry which is preliminary data.</text>
</comment>
<feature type="chain" id="PRO_5010990994" description="Glycosyltransferase 61 catalytic domain-containing protein" evidence="4">
    <location>
        <begin position="18"/>
        <end position="665"/>
    </location>
</feature>
<reference evidence="6 7" key="1">
    <citation type="submission" date="2016-07" db="EMBL/GenBank/DDBJ databases">
        <title>Pervasive Adenine N6-methylation of Active Genes in Fungi.</title>
        <authorList>
            <consortium name="DOE Joint Genome Institute"/>
            <person name="Mondo S.J."/>
            <person name="Dannebaum R.O."/>
            <person name="Kuo R.C."/>
            <person name="Labutti K."/>
            <person name="Haridas S."/>
            <person name="Kuo A."/>
            <person name="Salamov A."/>
            <person name="Ahrendt S.R."/>
            <person name="Lipzen A."/>
            <person name="Sullivan W."/>
            <person name="Andreopoulos W.B."/>
            <person name="Clum A."/>
            <person name="Lindquist E."/>
            <person name="Daum C."/>
            <person name="Ramamoorthy G.K."/>
            <person name="Gryganskyi A."/>
            <person name="Culley D."/>
            <person name="Magnuson J.K."/>
            <person name="James T.Y."/>
            <person name="O'Malley M.A."/>
            <person name="Stajich J.E."/>
            <person name="Spatafora J.W."/>
            <person name="Visel A."/>
            <person name="Grigoriev I.V."/>
        </authorList>
    </citation>
    <scope>NUCLEOTIDE SEQUENCE [LARGE SCALE GENOMIC DNA]</scope>
    <source>
        <strain evidence="6 7">JEL800</strain>
    </source>
</reference>
<dbReference type="InterPro" id="IPR049625">
    <property type="entry name" value="Glyco_transf_61_cat"/>
</dbReference>
<dbReference type="Gene3D" id="1.25.40.10">
    <property type="entry name" value="Tetratricopeptide repeat domain"/>
    <property type="match status" value="1"/>
</dbReference>
<evidence type="ECO:0000256" key="1">
    <source>
        <dbReference type="ARBA" id="ARBA00022676"/>
    </source>
</evidence>
<dbReference type="Pfam" id="PF04577">
    <property type="entry name" value="Glyco_transf_61"/>
    <property type="match status" value="1"/>
</dbReference>
<evidence type="ECO:0000256" key="2">
    <source>
        <dbReference type="ARBA" id="ARBA00022679"/>
    </source>
</evidence>
<accession>A0A1Y2C3P0</accession>
<keyword evidence="4" id="KW-0732">Signal</keyword>
<evidence type="ECO:0000256" key="3">
    <source>
        <dbReference type="ARBA" id="ARBA00023180"/>
    </source>
</evidence>
<evidence type="ECO:0000313" key="7">
    <source>
        <dbReference type="Proteomes" id="UP000193642"/>
    </source>
</evidence>
<evidence type="ECO:0000256" key="4">
    <source>
        <dbReference type="SAM" id="SignalP"/>
    </source>
</evidence>
<keyword evidence="1" id="KW-0328">Glycosyltransferase</keyword>
<name>A0A1Y2C3P0_9FUNG</name>
<dbReference type="AlphaFoldDB" id="A0A1Y2C3P0"/>
<feature type="domain" description="Glycosyltransferase 61 catalytic" evidence="5">
    <location>
        <begin position="388"/>
        <end position="592"/>
    </location>
</feature>
<keyword evidence="2" id="KW-0808">Transferase</keyword>
<evidence type="ECO:0000313" key="6">
    <source>
        <dbReference type="EMBL" id="ORY40925.1"/>
    </source>
</evidence>
<evidence type="ECO:0000259" key="5">
    <source>
        <dbReference type="Pfam" id="PF04577"/>
    </source>
</evidence>
<feature type="signal peptide" evidence="4">
    <location>
        <begin position="1"/>
        <end position="17"/>
    </location>
</feature>
<dbReference type="GO" id="GO:0016757">
    <property type="term" value="F:glycosyltransferase activity"/>
    <property type="evidence" value="ECO:0007669"/>
    <property type="project" value="UniProtKB-KW"/>
</dbReference>
<dbReference type="PANTHER" id="PTHR20961">
    <property type="entry name" value="GLYCOSYLTRANSFERASE"/>
    <property type="match status" value="1"/>
</dbReference>
<keyword evidence="7" id="KW-1185">Reference proteome</keyword>
<gene>
    <name evidence="6" type="ORF">BCR33DRAFT_852405</name>
</gene>
<sequence>MRASLLLFAATLTTTFAKPNSASNESQSREYLERLYGQAKAAYSNRDFETAHKHFSRLHDLLPDWKDNYFNWALSQVFGKRIDRFFDIMDMAVKQYPNDSDVYLKYCNNIASMLNQPNDFLNLDSYRTVKDMVDTCIKATLLDPTSSLAYATTAAMLNLVREYKHSIDVYEDWFKRFGSTVSRKEYFSTLTSFSQVLVQDGQFDRAYKIAEEIVAEDPTVDNVGQLCYVRKIGYPLDKKGWKFCNETLYRSVAEYSLKGSNDLCGTGKWRVALNYSEEAATHPELLTTTLLNPSTAYETYGSLSDPTFVGPVIPKYPRLFHERFVYLIHHPSAYLTGHPGIVHGHCTLYTGGKHANLDIRSFQSSSDTHIITIPHRTAHIIVHQIRNYYHWLVESLPKLLLLQTHLLSLPNNEDIKILLPEKGIARWINATLALPEFDAVRDRFVYYDHPTTARYYFPKGLYEVDWIHPAVDVHRSLDKNAWGVFWPPRMVLETTREFWHGALKRRGMFPTVERLRGCIVYVSREGTVRGFPNEGEFMEYLKERFGDRILVHTGKEGMLEQARVFAGAKVVVGSHGAGLVNYVYTQPGAVLVMVPMDPHIEFCFGHLVAAFGGRHYVVTEVPGAHYFGTYAALTREQMEVMGDTIERAWRDVFEDGNEITSHDEL</sequence>
<dbReference type="InterPro" id="IPR011990">
    <property type="entry name" value="TPR-like_helical_dom_sf"/>
</dbReference>
<proteinExistence type="predicted"/>